<dbReference type="AlphaFoldDB" id="A0A5M3WKA5"/>
<feature type="compositionally biased region" description="Low complexity" evidence="1">
    <location>
        <begin position="35"/>
        <end position="45"/>
    </location>
</feature>
<dbReference type="SUPFAM" id="SSF53850">
    <property type="entry name" value="Periplasmic binding protein-like II"/>
    <property type="match status" value="1"/>
</dbReference>
<comment type="caution">
    <text evidence="4">The sequence shown here is derived from an EMBL/GenBank/DDBJ whole genome shotgun (WGS) entry which is preliminary data.</text>
</comment>
<evidence type="ECO:0000259" key="3">
    <source>
        <dbReference type="Pfam" id="PF09084"/>
    </source>
</evidence>
<evidence type="ECO:0000256" key="1">
    <source>
        <dbReference type="SAM" id="MobiDB-lite"/>
    </source>
</evidence>
<gene>
    <name evidence="4" type="ORF">Amac_032130</name>
</gene>
<evidence type="ECO:0000256" key="2">
    <source>
        <dbReference type="SAM" id="SignalP"/>
    </source>
</evidence>
<accession>A0A5M3WKA5</accession>
<feature type="signal peptide" evidence="2">
    <location>
        <begin position="1"/>
        <end position="29"/>
    </location>
</feature>
<dbReference type="PANTHER" id="PTHR30024">
    <property type="entry name" value="ALIPHATIC SULFONATES-BINDING PROTEIN-RELATED"/>
    <property type="match status" value="1"/>
</dbReference>
<dbReference type="Pfam" id="PF09084">
    <property type="entry name" value="NMT1"/>
    <property type="match status" value="1"/>
</dbReference>
<sequence>MKHTTRPGRLAIGGTICLAALLLASCGGATEDGGTRAAPPTTAATESGPLAPKPLPERVTLKVGLGAKTASFAPVYVAKALGEFEKENLDVQITEMGPQEIILLVTQGELDIAQQSYTAGSFNVLAGQPDQKWIFPGSGQREGSSHGFWINKKLLGDDGQLQATDFKGVKIYTSGGKPTVASSYLWKYIQTLPGADQVTLDELQFESLAVSEIAVAVKNGAALVGQVITPFQQALVGDACCQFLDGAYELTPGFGYTLGSTMKEKGDDAARAFVRAMARTTRTYLQGDFLKDNAEVRAALSQSLEMADDQLAKLPSPYFDAEFPLQESVVEVQKYFRQIPDTLKYDTDFTVEQMFDSTYIQDVLAGK</sequence>
<feature type="chain" id="PRO_5024326447" evidence="2">
    <location>
        <begin position="30"/>
        <end position="367"/>
    </location>
</feature>
<dbReference type="EMBL" id="BLAE01000016">
    <property type="protein sequence ID" value="GES09617.1"/>
    <property type="molecule type" value="Genomic_DNA"/>
</dbReference>
<name>A0A5M3WKA5_9ACTN</name>
<dbReference type="Proteomes" id="UP000331127">
    <property type="component" value="Unassembled WGS sequence"/>
</dbReference>
<reference evidence="4 5" key="1">
    <citation type="submission" date="2019-10" db="EMBL/GenBank/DDBJ databases">
        <title>Whole genome shotgun sequence of Acrocarpospora macrocephala NBRC 16266.</title>
        <authorList>
            <person name="Ichikawa N."/>
            <person name="Kimura A."/>
            <person name="Kitahashi Y."/>
            <person name="Komaki H."/>
            <person name="Oguchi A."/>
        </authorList>
    </citation>
    <scope>NUCLEOTIDE SEQUENCE [LARGE SCALE GENOMIC DNA]</scope>
    <source>
        <strain evidence="4 5">NBRC 16266</strain>
    </source>
</reference>
<dbReference type="RefSeq" id="WP_170322506.1">
    <property type="nucleotide sequence ID" value="NZ_BAAAHL010000040.1"/>
</dbReference>
<evidence type="ECO:0000313" key="4">
    <source>
        <dbReference type="EMBL" id="GES09617.1"/>
    </source>
</evidence>
<feature type="domain" description="SsuA/THI5-like" evidence="3">
    <location>
        <begin position="71"/>
        <end position="115"/>
    </location>
</feature>
<feature type="region of interest" description="Disordered" evidence="1">
    <location>
        <begin position="31"/>
        <end position="54"/>
    </location>
</feature>
<dbReference type="PROSITE" id="PS51257">
    <property type="entry name" value="PROKAR_LIPOPROTEIN"/>
    <property type="match status" value="1"/>
</dbReference>
<protein>
    <submittedName>
        <fullName evidence="4">Nitrate ABC transporter substrate-binding protein</fullName>
    </submittedName>
</protein>
<keyword evidence="5" id="KW-1185">Reference proteome</keyword>
<dbReference type="InterPro" id="IPR015168">
    <property type="entry name" value="SsuA/THI5"/>
</dbReference>
<evidence type="ECO:0000313" key="5">
    <source>
        <dbReference type="Proteomes" id="UP000331127"/>
    </source>
</evidence>
<organism evidence="4 5">
    <name type="scientific">Acrocarpospora macrocephala</name>
    <dbReference type="NCBI Taxonomy" id="150177"/>
    <lineage>
        <taxon>Bacteria</taxon>
        <taxon>Bacillati</taxon>
        <taxon>Actinomycetota</taxon>
        <taxon>Actinomycetes</taxon>
        <taxon>Streptosporangiales</taxon>
        <taxon>Streptosporangiaceae</taxon>
        <taxon>Acrocarpospora</taxon>
    </lineage>
</organism>
<dbReference type="Gene3D" id="3.40.190.10">
    <property type="entry name" value="Periplasmic binding protein-like II"/>
    <property type="match status" value="2"/>
</dbReference>
<keyword evidence="2" id="KW-0732">Signal</keyword>
<proteinExistence type="predicted"/>